<evidence type="ECO:0000313" key="2">
    <source>
        <dbReference type="Proteomes" id="UP001500866"/>
    </source>
</evidence>
<protein>
    <submittedName>
        <fullName evidence="1">Uncharacterized protein</fullName>
    </submittedName>
</protein>
<keyword evidence="2" id="KW-1185">Reference proteome</keyword>
<dbReference type="EMBL" id="BAAADS010000010">
    <property type="protein sequence ID" value="GAA0600148.1"/>
    <property type="molecule type" value="Genomic_DNA"/>
</dbReference>
<accession>A0ABP3QZ31</accession>
<dbReference type="Proteomes" id="UP001500866">
    <property type="component" value="Unassembled WGS sequence"/>
</dbReference>
<proteinExistence type="predicted"/>
<name>A0ABP3QZ31_9BACI</name>
<gene>
    <name evidence="1" type="ORF">GCM10009001_15680</name>
</gene>
<reference evidence="2" key="1">
    <citation type="journal article" date="2019" name="Int. J. Syst. Evol. Microbiol.">
        <title>The Global Catalogue of Microorganisms (GCM) 10K type strain sequencing project: providing services to taxonomists for standard genome sequencing and annotation.</title>
        <authorList>
            <consortium name="The Broad Institute Genomics Platform"/>
            <consortium name="The Broad Institute Genome Sequencing Center for Infectious Disease"/>
            <person name="Wu L."/>
            <person name="Ma J."/>
        </authorList>
    </citation>
    <scope>NUCLEOTIDE SEQUENCE [LARGE SCALE GENOMIC DNA]</scope>
    <source>
        <strain evidence="2">JCM 15395</strain>
    </source>
</reference>
<sequence>MKIGFRSDCIKKIQEQNNVTGKYFLKESFGRNDNTIAHKTIAFTILKKVAIKNYHLKFFLNMWYLIEFIQLYLADVERNQ</sequence>
<evidence type="ECO:0000313" key="1">
    <source>
        <dbReference type="EMBL" id="GAA0600148.1"/>
    </source>
</evidence>
<organism evidence="1 2">
    <name type="scientific">Virgibacillus siamensis</name>
    <dbReference type="NCBI Taxonomy" id="480071"/>
    <lineage>
        <taxon>Bacteria</taxon>
        <taxon>Bacillati</taxon>
        <taxon>Bacillota</taxon>
        <taxon>Bacilli</taxon>
        <taxon>Bacillales</taxon>
        <taxon>Bacillaceae</taxon>
        <taxon>Virgibacillus</taxon>
    </lineage>
</organism>
<comment type="caution">
    <text evidence="1">The sequence shown here is derived from an EMBL/GenBank/DDBJ whole genome shotgun (WGS) entry which is preliminary data.</text>
</comment>